<name>A0A1M7YM84_9BACT</name>
<gene>
    <name evidence="1" type="ORF">SAMN02745220_05273</name>
</gene>
<accession>A0A1M7YM84</accession>
<dbReference type="Proteomes" id="UP000184603">
    <property type="component" value="Unassembled WGS sequence"/>
</dbReference>
<proteinExistence type="predicted"/>
<dbReference type="EMBL" id="FRFE01000071">
    <property type="protein sequence ID" value="SHO53731.1"/>
    <property type="molecule type" value="Genomic_DNA"/>
</dbReference>
<dbReference type="AlphaFoldDB" id="A0A1M7YM84"/>
<organism evidence="1 2">
    <name type="scientific">Desulfopila aestuarii DSM 18488</name>
    <dbReference type="NCBI Taxonomy" id="1121416"/>
    <lineage>
        <taxon>Bacteria</taxon>
        <taxon>Pseudomonadati</taxon>
        <taxon>Thermodesulfobacteriota</taxon>
        <taxon>Desulfobulbia</taxon>
        <taxon>Desulfobulbales</taxon>
        <taxon>Desulfocapsaceae</taxon>
        <taxon>Desulfopila</taxon>
    </lineage>
</organism>
<protein>
    <recommendedName>
        <fullName evidence="3">SpoIIAA-like</fullName>
    </recommendedName>
</protein>
<sequence>MAINNDIIYHTDFLEVIQTGVFDLDDGILIFSHILNICRHTGLKKIIIDYRELKGERGGTAKTLYGLHVVEQYNTYLEQGGAKLKFAYITPCITSYEPGAQVARQGGFPFKQFETRNDALEWLDLKTINKINELCQL</sequence>
<reference evidence="1 2" key="1">
    <citation type="submission" date="2016-12" db="EMBL/GenBank/DDBJ databases">
        <authorList>
            <person name="Song W.-J."/>
            <person name="Kurnit D.M."/>
        </authorList>
    </citation>
    <scope>NUCLEOTIDE SEQUENCE [LARGE SCALE GENOMIC DNA]</scope>
    <source>
        <strain evidence="1 2">DSM 18488</strain>
    </source>
</reference>
<evidence type="ECO:0008006" key="3">
    <source>
        <dbReference type="Google" id="ProtNLM"/>
    </source>
</evidence>
<keyword evidence="2" id="KW-1185">Reference proteome</keyword>
<dbReference type="RefSeq" id="WP_073617238.1">
    <property type="nucleotide sequence ID" value="NZ_FRFE01000071.1"/>
</dbReference>
<evidence type="ECO:0000313" key="1">
    <source>
        <dbReference type="EMBL" id="SHO53731.1"/>
    </source>
</evidence>
<evidence type="ECO:0000313" key="2">
    <source>
        <dbReference type="Proteomes" id="UP000184603"/>
    </source>
</evidence>